<accession>A0A1A8TI08</accession>
<evidence type="ECO:0000256" key="3">
    <source>
        <dbReference type="SAM" id="Phobius"/>
    </source>
</evidence>
<evidence type="ECO:0000256" key="2">
    <source>
        <dbReference type="SAM" id="MobiDB-lite"/>
    </source>
</evidence>
<gene>
    <name evidence="4" type="ORF">MAQ5080_02060</name>
</gene>
<dbReference type="RefSeq" id="WP_067209520.1">
    <property type="nucleotide sequence ID" value="NZ_FLOC01000011.1"/>
</dbReference>
<reference evidence="4 5" key="1">
    <citation type="submission" date="2016-06" db="EMBL/GenBank/DDBJ databases">
        <authorList>
            <person name="Kjaerup R.B."/>
            <person name="Dalgaard T.S."/>
            <person name="Juul-Madsen H.R."/>
        </authorList>
    </citation>
    <scope>NUCLEOTIDE SEQUENCE [LARGE SCALE GENOMIC DNA]</scope>
    <source>
        <strain evidence="4 5">CECT 5080</strain>
    </source>
</reference>
<feature type="region of interest" description="Disordered" evidence="2">
    <location>
        <begin position="36"/>
        <end position="66"/>
    </location>
</feature>
<protein>
    <submittedName>
        <fullName evidence="4">Uncharacterized protein</fullName>
    </submittedName>
</protein>
<evidence type="ECO:0000313" key="4">
    <source>
        <dbReference type="EMBL" id="SBS31765.1"/>
    </source>
</evidence>
<dbReference type="OrthoDB" id="6094357at2"/>
<feature type="coiled-coil region" evidence="1">
    <location>
        <begin position="399"/>
        <end position="502"/>
    </location>
</feature>
<dbReference type="EMBL" id="FLOC01000011">
    <property type="protein sequence ID" value="SBS31765.1"/>
    <property type="molecule type" value="Genomic_DNA"/>
</dbReference>
<keyword evidence="5" id="KW-1185">Reference proteome</keyword>
<name>A0A1A8TI08_9GAMM</name>
<proteinExistence type="predicted"/>
<keyword evidence="3" id="KW-0812">Transmembrane</keyword>
<dbReference type="AlphaFoldDB" id="A0A1A8TI08"/>
<dbReference type="Proteomes" id="UP000092627">
    <property type="component" value="Unassembled WGS sequence"/>
</dbReference>
<keyword evidence="1" id="KW-0175">Coiled coil</keyword>
<keyword evidence="3" id="KW-0472">Membrane</keyword>
<feature type="compositionally biased region" description="Basic and acidic residues" evidence="2">
    <location>
        <begin position="216"/>
        <end position="228"/>
    </location>
</feature>
<evidence type="ECO:0000256" key="1">
    <source>
        <dbReference type="SAM" id="Coils"/>
    </source>
</evidence>
<keyword evidence="3" id="KW-1133">Transmembrane helix</keyword>
<feature type="region of interest" description="Disordered" evidence="2">
    <location>
        <begin position="216"/>
        <end position="246"/>
    </location>
</feature>
<feature type="coiled-coil region" evidence="1">
    <location>
        <begin position="259"/>
        <end position="341"/>
    </location>
</feature>
<organism evidence="4 5">
    <name type="scientific">Marinomonas aquimarina</name>
    <dbReference type="NCBI Taxonomy" id="295068"/>
    <lineage>
        <taxon>Bacteria</taxon>
        <taxon>Pseudomonadati</taxon>
        <taxon>Pseudomonadota</taxon>
        <taxon>Gammaproteobacteria</taxon>
        <taxon>Oceanospirillales</taxon>
        <taxon>Oceanospirillaceae</taxon>
        <taxon>Marinomonas</taxon>
    </lineage>
</organism>
<feature type="transmembrane region" description="Helical" evidence="3">
    <location>
        <begin position="6"/>
        <end position="25"/>
    </location>
</feature>
<evidence type="ECO:0000313" key="5">
    <source>
        <dbReference type="Proteomes" id="UP000092627"/>
    </source>
</evidence>
<sequence>MEKGILWLLLEAATIMTVAALWFIWRGVVLYKKAPKKGHDGDTENTSSTSPAAAAAAADDNEPPPFKALAQELEGQAHQTADILKSNRDSDDLDQITRLKLWGTLVKAERAILLNEESKRPKPILNRFMASIITSLEKVKSRNLSQHSLSKTLQDIDEEFVQASELLISKEELMYNQRELHQELHESIDHAKQKLNKLKVKENELERLKLELEKQRQQIHKLEHHDSHSAGPFASHTPQEQDTEPHYSTRHLYQLERLSKRQQAIIEHLQAQLKDSESELGQQQEQDAQQIALSRMERLSQESTSLITQLQTELDNANVDIDTLKQDISEQELQLKAMDAQIKAAEGGLLGEFQTLTSNKRDTLEALLDDFASIKPDDKEQVEPFSHQEKEVLNLEQILKESETCVQLLAQELESAEAENNSLRAQIEQELKGKGRAQAQEMGELNALREENQDLVTEVRDLKDQIVNQVSESNEKTLRNEYNKKSLELDRLQLAYSDLERKYLGTLR</sequence>